<evidence type="ECO:0000313" key="2">
    <source>
        <dbReference type="EMBL" id="MFD1786525.1"/>
    </source>
</evidence>
<organism evidence="2 3">
    <name type="scientific">Sphingomonas floccifaciens</name>
    <dbReference type="NCBI Taxonomy" id="1844115"/>
    <lineage>
        <taxon>Bacteria</taxon>
        <taxon>Pseudomonadati</taxon>
        <taxon>Pseudomonadota</taxon>
        <taxon>Alphaproteobacteria</taxon>
        <taxon>Sphingomonadales</taxon>
        <taxon>Sphingomonadaceae</taxon>
        <taxon>Sphingomonas</taxon>
    </lineage>
</organism>
<accession>A0ABW4N8U0</accession>
<evidence type="ECO:0000313" key="3">
    <source>
        <dbReference type="Proteomes" id="UP001597283"/>
    </source>
</evidence>
<dbReference type="RefSeq" id="WP_380938604.1">
    <property type="nucleotide sequence ID" value="NZ_JBHUFC010000002.1"/>
</dbReference>
<comment type="caution">
    <text evidence="2">The sequence shown here is derived from an EMBL/GenBank/DDBJ whole genome shotgun (WGS) entry which is preliminary data.</text>
</comment>
<dbReference type="Proteomes" id="UP001597283">
    <property type="component" value="Unassembled WGS sequence"/>
</dbReference>
<gene>
    <name evidence="2" type="ORF">ACFSC3_02960</name>
</gene>
<reference evidence="3" key="1">
    <citation type="journal article" date="2019" name="Int. J. Syst. Evol. Microbiol.">
        <title>The Global Catalogue of Microorganisms (GCM) 10K type strain sequencing project: providing services to taxonomists for standard genome sequencing and annotation.</title>
        <authorList>
            <consortium name="The Broad Institute Genomics Platform"/>
            <consortium name="The Broad Institute Genome Sequencing Center for Infectious Disease"/>
            <person name="Wu L."/>
            <person name="Ma J."/>
        </authorList>
    </citation>
    <scope>NUCLEOTIDE SEQUENCE [LARGE SCALE GENOMIC DNA]</scope>
    <source>
        <strain evidence="3">Q85</strain>
    </source>
</reference>
<keyword evidence="1" id="KW-0812">Transmembrane</keyword>
<protein>
    <submittedName>
        <fullName evidence="2">Uncharacterized protein</fullName>
    </submittedName>
</protein>
<dbReference type="EMBL" id="JBHUFC010000002">
    <property type="protein sequence ID" value="MFD1786525.1"/>
    <property type="molecule type" value="Genomic_DNA"/>
</dbReference>
<keyword evidence="1" id="KW-0472">Membrane</keyword>
<keyword evidence="1" id="KW-1133">Transmembrane helix</keyword>
<evidence type="ECO:0000256" key="1">
    <source>
        <dbReference type="SAM" id="Phobius"/>
    </source>
</evidence>
<feature type="transmembrane region" description="Helical" evidence="1">
    <location>
        <begin position="17"/>
        <end position="39"/>
    </location>
</feature>
<keyword evidence="3" id="KW-1185">Reference proteome</keyword>
<name>A0ABW4N8U0_9SPHN</name>
<proteinExistence type="predicted"/>
<sequence length="178" mass="19951">MEKIIAWLELHNGLSGWAQFIGAMVALIVTYLTAFMPIWHRKRQLKKAGGRLLMNGYEILESYHRTTPNFLPVSLTLRGGALAIGAVIDEIARFPIYELDDQGSRSLARNLIALNATLIGTKLVFDDASERIVDREATEEERDLIVEFLAARLDLVRKILNGENLERPIWSDAMSAGS</sequence>